<proteinExistence type="predicted"/>
<dbReference type="PANTHER" id="PTHR39083">
    <property type="entry name" value="CYCLIC DI-GMP-BINDING PROTEIN"/>
    <property type="match status" value="1"/>
</dbReference>
<evidence type="ECO:0000256" key="6">
    <source>
        <dbReference type="SAM" id="Phobius"/>
    </source>
</evidence>
<feature type="signal peptide" evidence="7">
    <location>
        <begin position="1"/>
        <end position="23"/>
    </location>
</feature>
<dbReference type="EMBL" id="LDZY01000004">
    <property type="protein sequence ID" value="KLU66529.1"/>
    <property type="molecule type" value="Genomic_DNA"/>
</dbReference>
<dbReference type="PATRIC" id="fig|476652.3.peg.1226"/>
<keyword evidence="4 6" id="KW-1133">Transmembrane helix</keyword>
<comment type="subcellular location">
    <subcellularLocation>
        <location evidence="1">Cell membrane</location>
        <topology evidence="1">Single-pass membrane protein</topology>
    </subcellularLocation>
</comment>
<evidence type="ECO:0000313" key="8">
    <source>
        <dbReference type="EMBL" id="KLU66529.1"/>
    </source>
</evidence>
<keyword evidence="2" id="KW-1003">Cell membrane</keyword>
<dbReference type="PANTHER" id="PTHR39083:SF1">
    <property type="entry name" value="CYCLIC DI-GMP-BINDING PROTEIN"/>
    <property type="match status" value="1"/>
</dbReference>
<dbReference type="AlphaFoldDB" id="A0A0J1FSU0"/>
<keyword evidence="7" id="KW-0732">Signal</keyword>
<dbReference type="GO" id="GO:0005886">
    <property type="term" value="C:plasma membrane"/>
    <property type="evidence" value="ECO:0007669"/>
    <property type="project" value="UniProtKB-SubCell"/>
</dbReference>
<dbReference type="RefSeq" id="WP_047809105.1">
    <property type="nucleotide sequence ID" value="NZ_LDZY01000004.1"/>
</dbReference>
<dbReference type="Pfam" id="PF03170">
    <property type="entry name" value="BcsB"/>
    <property type="match status" value="1"/>
</dbReference>
<keyword evidence="5 6" id="KW-0472">Membrane</keyword>
<dbReference type="Gene3D" id="2.60.120.260">
    <property type="entry name" value="Galactose-binding domain-like"/>
    <property type="match status" value="2"/>
</dbReference>
<accession>A0A0J1FSU0</accession>
<evidence type="ECO:0000256" key="2">
    <source>
        <dbReference type="ARBA" id="ARBA00022475"/>
    </source>
</evidence>
<dbReference type="STRING" id="476652.DEAC_c11950"/>
<evidence type="ECO:0000256" key="5">
    <source>
        <dbReference type="ARBA" id="ARBA00023136"/>
    </source>
</evidence>
<sequence>MSKKLITLALVLILLLFPSGVRAAEVPRQELSNLTLFSTEQVFKAPFNQATYYFTLQPYFQVSGHCFLDLFYTHSDILDYEASNISVLLNGIPIASRRFSQEDTKNGSWRVDLPARSFAQGINQIQIATKQSTSGSNDQDIDNLGNWVVLSPHSNLHLELTANSIGLSTYPYPFLNPLAQKPVQSTWYLPNNTNVDDIKSMLATAADWGSKEPYQQLKFNVKVGKDNSGDGDKILFGQLKELPGTGNSDLPAQVGVLSFNQSSNGNGDTLLVSGTDSSGLAKAAASLSSPDTVKQIKGNTLIVQNDPAANRPQKQTIGLAGSYTLSDLGYSDIVLGGAFHQQTSIVLNRPLNWQPGSSSYINVHFRHAVQLDPAKSALTVYINGIPVKSTPLDANNSDQGELRVQIPASELNKPSWTVNFAFMNYLNVNGSAMRYDEVAWSVLSADTEIYLAPGPIDNSWGLKEFPTISRPGQPSIQATMWLSQQPDQEELTLAAIIAARAAQKGQQVNWNVVLGARTKQMEDNGPVIMVGYTQEKERLEALKKYIPAWPEQNGSYEVAPFVSFIPTQNNTAALLEAATLPWNKQQPLFVVLGTKADSLSKVSEVLTNSKLADQVTGQLSIISADGTITSLSPTVENQRNQPNIIQQRPVLGYAVVVGAVLLLTLGGLWLIRRRDRVGRL</sequence>
<dbReference type="Proteomes" id="UP000036356">
    <property type="component" value="Unassembled WGS sequence"/>
</dbReference>
<feature type="transmembrane region" description="Helical" evidence="6">
    <location>
        <begin position="650"/>
        <end position="671"/>
    </location>
</feature>
<evidence type="ECO:0000256" key="3">
    <source>
        <dbReference type="ARBA" id="ARBA00022692"/>
    </source>
</evidence>
<evidence type="ECO:0000256" key="1">
    <source>
        <dbReference type="ARBA" id="ARBA00004162"/>
    </source>
</evidence>
<keyword evidence="3 6" id="KW-0812">Transmembrane</keyword>
<dbReference type="InterPro" id="IPR018513">
    <property type="entry name" value="Cell_synthase_bac"/>
</dbReference>
<feature type="chain" id="PRO_5005251113" evidence="7">
    <location>
        <begin position="24"/>
        <end position="680"/>
    </location>
</feature>
<reference evidence="8 9" key="1">
    <citation type="submission" date="2015-06" db="EMBL/GenBank/DDBJ databases">
        <title>Draft genome of the moderately acidophilic sulfate reducer Candidatus Desulfosporosinus acididurans strain M1.</title>
        <authorList>
            <person name="Poehlein A."/>
            <person name="Petzsch P."/>
            <person name="Johnson B.D."/>
            <person name="Schloemann M."/>
            <person name="Daniel R."/>
            <person name="Muehling M."/>
        </authorList>
    </citation>
    <scope>NUCLEOTIDE SEQUENCE [LARGE SCALE GENOMIC DNA]</scope>
    <source>
        <strain evidence="8 9">M1</strain>
    </source>
</reference>
<evidence type="ECO:0000313" key="9">
    <source>
        <dbReference type="Proteomes" id="UP000036356"/>
    </source>
</evidence>
<evidence type="ECO:0000256" key="4">
    <source>
        <dbReference type="ARBA" id="ARBA00022989"/>
    </source>
</evidence>
<evidence type="ECO:0000256" key="7">
    <source>
        <dbReference type="SAM" id="SignalP"/>
    </source>
</evidence>
<keyword evidence="9" id="KW-1185">Reference proteome</keyword>
<organism evidence="8 9">
    <name type="scientific">Desulfosporosinus acididurans</name>
    <dbReference type="NCBI Taxonomy" id="476652"/>
    <lineage>
        <taxon>Bacteria</taxon>
        <taxon>Bacillati</taxon>
        <taxon>Bacillota</taxon>
        <taxon>Clostridia</taxon>
        <taxon>Eubacteriales</taxon>
        <taxon>Desulfitobacteriaceae</taxon>
        <taxon>Desulfosporosinus</taxon>
    </lineage>
</organism>
<comment type="caution">
    <text evidence="8">The sequence shown here is derived from an EMBL/GenBank/DDBJ whole genome shotgun (WGS) entry which is preliminary data.</text>
</comment>
<gene>
    <name evidence="8" type="ORF">DEAC_c11950</name>
</gene>
<dbReference type="GO" id="GO:0006011">
    <property type="term" value="P:UDP-alpha-D-glucose metabolic process"/>
    <property type="evidence" value="ECO:0007669"/>
    <property type="project" value="InterPro"/>
</dbReference>
<name>A0A0J1FSU0_9FIRM</name>
<protein>
    <submittedName>
        <fullName evidence="8">Cellulose synthase regulator protein</fullName>
    </submittedName>
</protein>